<accession>A0A9N9KMS5</accession>
<name>A0A9N9KMS5_9HELO</name>
<dbReference type="EMBL" id="CAJVRL010000025">
    <property type="protein sequence ID" value="CAG8949831.1"/>
    <property type="molecule type" value="Genomic_DNA"/>
</dbReference>
<reference evidence="1" key="1">
    <citation type="submission" date="2021-07" db="EMBL/GenBank/DDBJ databases">
        <authorList>
            <person name="Durling M."/>
        </authorList>
    </citation>
    <scope>NUCLEOTIDE SEQUENCE</scope>
</reference>
<evidence type="ECO:0000313" key="1">
    <source>
        <dbReference type="EMBL" id="CAG8949831.1"/>
    </source>
</evidence>
<comment type="caution">
    <text evidence="1">The sequence shown here is derived from an EMBL/GenBank/DDBJ whole genome shotgun (WGS) entry which is preliminary data.</text>
</comment>
<proteinExistence type="predicted"/>
<evidence type="ECO:0000313" key="2">
    <source>
        <dbReference type="Proteomes" id="UP000696280"/>
    </source>
</evidence>
<sequence>MIPLNAARPAITIDLLIPNNQIIIVGLLETRATPLVVRKKEGVHLVDDEIPSDESEIPKIAYQIVYGNFQQMTNNATRVREKDEPVVHFDPKGKSELKCWVVA</sequence>
<gene>
    <name evidence="1" type="ORF">HYFRA_00004156</name>
</gene>
<dbReference type="AlphaFoldDB" id="A0A9N9KMS5"/>
<protein>
    <submittedName>
        <fullName evidence="1">Uncharacterized protein</fullName>
    </submittedName>
</protein>
<keyword evidence="2" id="KW-1185">Reference proteome</keyword>
<organism evidence="1 2">
    <name type="scientific">Hymenoscyphus fraxineus</name>
    <dbReference type="NCBI Taxonomy" id="746836"/>
    <lineage>
        <taxon>Eukaryota</taxon>
        <taxon>Fungi</taxon>
        <taxon>Dikarya</taxon>
        <taxon>Ascomycota</taxon>
        <taxon>Pezizomycotina</taxon>
        <taxon>Leotiomycetes</taxon>
        <taxon>Helotiales</taxon>
        <taxon>Helotiaceae</taxon>
        <taxon>Hymenoscyphus</taxon>
    </lineage>
</organism>
<dbReference type="Proteomes" id="UP000696280">
    <property type="component" value="Unassembled WGS sequence"/>
</dbReference>